<organism evidence="4 5">
    <name type="scientific">Acromyrmex insinuator</name>
    <dbReference type="NCBI Taxonomy" id="230686"/>
    <lineage>
        <taxon>Eukaryota</taxon>
        <taxon>Metazoa</taxon>
        <taxon>Ecdysozoa</taxon>
        <taxon>Arthropoda</taxon>
        <taxon>Hexapoda</taxon>
        <taxon>Insecta</taxon>
        <taxon>Pterygota</taxon>
        <taxon>Neoptera</taxon>
        <taxon>Endopterygota</taxon>
        <taxon>Hymenoptera</taxon>
        <taxon>Apocrita</taxon>
        <taxon>Aculeata</taxon>
        <taxon>Formicoidea</taxon>
        <taxon>Formicidae</taxon>
        <taxon>Myrmicinae</taxon>
        <taxon>Acromyrmex</taxon>
    </lineage>
</organism>
<feature type="transmembrane region" description="Helical" evidence="3">
    <location>
        <begin position="193"/>
        <end position="211"/>
    </location>
</feature>
<dbReference type="Gene3D" id="2.40.37.10">
    <property type="entry name" value="Lyase, Ornithine Decarboxylase, Chain A, domain 1"/>
    <property type="match status" value="1"/>
</dbReference>
<dbReference type="InterPro" id="IPR002433">
    <property type="entry name" value="Orn_de-COase"/>
</dbReference>
<evidence type="ECO:0000256" key="2">
    <source>
        <dbReference type="ARBA" id="ARBA00023239"/>
    </source>
</evidence>
<dbReference type="PANTHER" id="PTHR11482">
    <property type="entry name" value="ARGININE/DIAMINOPIMELATE/ORNITHINE DECARBOXYLASE"/>
    <property type="match status" value="1"/>
</dbReference>
<dbReference type="Proteomes" id="UP000667349">
    <property type="component" value="Unassembled WGS sequence"/>
</dbReference>
<keyword evidence="2" id="KW-0456">Lyase</keyword>
<evidence type="ECO:0000313" key="5">
    <source>
        <dbReference type="Proteomes" id="UP000667349"/>
    </source>
</evidence>
<dbReference type="GO" id="GO:0033387">
    <property type="term" value="P:putrescine biosynthetic process from arginine, via ornithine"/>
    <property type="evidence" value="ECO:0007669"/>
    <property type="project" value="TreeGrafter"/>
</dbReference>
<gene>
    <name evidence="4" type="primary">Odc1_2</name>
    <name evidence="4" type="ORF">G6Z75_0003497</name>
</gene>
<dbReference type="Gene3D" id="3.20.20.10">
    <property type="entry name" value="Alanine racemase"/>
    <property type="match status" value="1"/>
</dbReference>
<sequence length="213" mass="24352">MDDMDIIKSTINKTEYQENAFYIADISEVIKKHEEWLVKLPRVIPKFLILLTLFSILAIKVNSNPMVIKVLAALNACFDCASAIVQESDAYARGIALCKQLVTVSKAIEYDKVQLIDIGGRFPGERGTDIDKINFISEPGRYYVISGFTLTSYLHSKRIVLKNGEMIRIYYINYGVFNSFFDEMMGFLGAHNYFPILIFNLMFCIICAYINDF</sequence>
<dbReference type="GO" id="GO:0004586">
    <property type="term" value="F:ornithine decarboxylase activity"/>
    <property type="evidence" value="ECO:0007669"/>
    <property type="project" value="TreeGrafter"/>
</dbReference>
<name>A0A836ERZ7_9HYME</name>
<dbReference type="PANTHER" id="PTHR11482:SF6">
    <property type="entry name" value="ORNITHINE DECARBOXYLASE 1-RELATED"/>
    <property type="match status" value="1"/>
</dbReference>
<feature type="non-terminal residue" evidence="4">
    <location>
        <position position="213"/>
    </location>
</feature>
<keyword evidence="3" id="KW-1133">Transmembrane helix</keyword>
<proteinExistence type="predicted"/>
<reference evidence="4" key="1">
    <citation type="submission" date="2020-02" db="EMBL/GenBank/DDBJ databases">
        <title>Relaxed selection underlies rapid genomic changes in the transitions from sociality to social parasitism in ants.</title>
        <authorList>
            <person name="Bi X."/>
        </authorList>
    </citation>
    <scope>NUCLEOTIDE SEQUENCE</scope>
    <source>
        <strain evidence="4">BGI-DK2013a</strain>
        <tissue evidence="4">Whole body</tissue>
    </source>
</reference>
<protein>
    <submittedName>
        <fullName evidence="4">DCOR decarboxylase</fullName>
    </submittedName>
</protein>
<evidence type="ECO:0000256" key="1">
    <source>
        <dbReference type="ARBA" id="ARBA00022898"/>
    </source>
</evidence>
<dbReference type="InterPro" id="IPR029066">
    <property type="entry name" value="PLP-binding_barrel"/>
</dbReference>
<keyword evidence="1" id="KW-0663">Pyridoxal phosphate</keyword>
<evidence type="ECO:0000256" key="3">
    <source>
        <dbReference type="SAM" id="Phobius"/>
    </source>
</evidence>
<dbReference type="AlphaFoldDB" id="A0A836ERZ7"/>
<feature type="non-terminal residue" evidence="4">
    <location>
        <position position="1"/>
    </location>
</feature>
<dbReference type="EMBL" id="JAANHZ010000257">
    <property type="protein sequence ID" value="KAG5313156.1"/>
    <property type="molecule type" value="Genomic_DNA"/>
</dbReference>
<keyword evidence="5" id="KW-1185">Reference proteome</keyword>
<comment type="caution">
    <text evidence="4">The sequence shown here is derived from an EMBL/GenBank/DDBJ whole genome shotgun (WGS) entry which is preliminary data.</text>
</comment>
<dbReference type="GO" id="GO:0005737">
    <property type="term" value="C:cytoplasm"/>
    <property type="evidence" value="ECO:0007669"/>
    <property type="project" value="TreeGrafter"/>
</dbReference>
<evidence type="ECO:0000313" key="4">
    <source>
        <dbReference type="EMBL" id="KAG5313156.1"/>
    </source>
</evidence>
<accession>A0A836ERZ7</accession>
<keyword evidence="3" id="KW-0812">Transmembrane</keyword>
<keyword evidence="3" id="KW-0472">Membrane</keyword>
<dbReference type="InterPro" id="IPR009006">
    <property type="entry name" value="Ala_racemase/Decarboxylase_C"/>
</dbReference>